<dbReference type="AlphaFoldDB" id="A0A1J1J1M9"/>
<accession>A0A1J1J1M9</accession>
<gene>
    <name evidence="1" type="ORF">CLUMA_CG018876</name>
</gene>
<dbReference type="Proteomes" id="UP000183832">
    <property type="component" value="Unassembled WGS sequence"/>
</dbReference>
<evidence type="ECO:0000313" key="1">
    <source>
        <dbReference type="EMBL" id="CRL05850.1"/>
    </source>
</evidence>
<reference evidence="1 2" key="1">
    <citation type="submission" date="2015-04" db="EMBL/GenBank/DDBJ databases">
        <authorList>
            <person name="Syromyatnikov M.Y."/>
            <person name="Popov V.N."/>
        </authorList>
    </citation>
    <scope>NUCLEOTIDE SEQUENCE [LARGE SCALE GENOMIC DNA]</scope>
</reference>
<keyword evidence="2" id="KW-1185">Reference proteome</keyword>
<proteinExistence type="predicted"/>
<protein>
    <submittedName>
        <fullName evidence="1">CLUMA_CG018876, isoform A</fullName>
    </submittedName>
</protein>
<organism evidence="1 2">
    <name type="scientific">Clunio marinus</name>
    <dbReference type="NCBI Taxonomy" id="568069"/>
    <lineage>
        <taxon>Eukaryota</taxon>
        <taxon>Metazoa</taxon>
        <taxon>Ecdysozoa</taxon>
        <taxon>Arthropoda</taxon>
        <taxon>Hexapoda</taxon>
        <taxon>Insecta</taxon>
        <taxon>Pterygota</taxon>
        <taxon>Neoptera</taxon>
        <taxon>Endopterygota</taxon>
        <taxon>Diptera</taxon>
        <taxon>Nematocera</taxon>
        <taxon>Chironomoidea</taxon>
        <taxon>Chironomidae</taxon>
        <taxon>Clunio</taxon>
    </lineage>
</organism>
<evidence type="ECO:0000313" key="2">
    <source>
        <dbReference type="Proteomes" id="UP000183832"/>
    </source>
</evidence>
<sequence length="64" mass="7412">MNGDKLKLKQLGLEILMLRTDQEMVSVFKQDLMFCCRYVHSGLNMRSSMISVQDFNVVKVLELS</sequence>
<dbReference type="EMBL" id="CVRI01000065">
    <property type="protein sequence ID" value="CRL05850.1"/>
    <property type="molecule type" value="Genomic_DNA"/>
</dbReference>
<name>A0A1J1J1M9_9DIPT</name>